<dbReference type="GO" id="GO:0009245">
    <property type="term" value="P:lipid A biosynthetic process"/>
    <property type="evidence" value="ECO:0007669"/>
    <property type="project" value="UniProtKB-UniRule"/>
</dbReference>
<protein>
    <recommendedName>
        <fullName evidence="4 13">Tetraacyldisaccharide 4'-kinase</fullName>
        <ecNumber evidence="3 13">2.7.1.130</ecNumber>
    </recommendedName>
    <alternativeName>
        <fullName evidence="12 13">Lipid A 4'-kinase</fullName>
    </alternativeName>
</protein>
<comment type="similarity">
    <text evidence="13">Belongs to the LpxK family.</text>
</comment>
<evidence type="ECO:0000256" key="3">
    <source>
        <dbReference type="ARBA" id="ARBA00012071"/>
    </source>
</evidence>
<sequence length="355" mass="38674">MKPASADIAAVIFLWPFSILYFLIYQLRRAGYRSGLFKTQKSRLPVICVGNLSAGGTGKSPFCIMLAGELSTAGFKPAILSRGYKRADGKGSEITVISDWQKILAAPAESGDEPFLMAQKLLGRAIVLVGKNRARAAEMAAAAGADVVIMDDGFQHWKLSRNLDIVLLDGKRPLGNGWLLPAGRLREPAPALKRADIIIATRSGDHGGCQSIERLVKKYHLSQPVLYCDHRAVRLKPLSDQPMSGAIKPANDNKLLLFSGIARPGSFQNSIKALGYEISDHIIFGDHHSYDRSDLERISRSAGDCDAVITTEKDAVKLPVGWNPGKPLLALEIEIAFHPESGKEKLIETIKEAIR</sequence>
<dbReference type="GO" id="GO:0009244">
    <property type="term" value="P:lipopolysaccharide core region biosynthetic process"/>
    <property type="evidence" value="ECO:0007669"/>
    <property type="project" value="TreeGrafter"/>
</dbReference>
<dbReference type="PANTHER" id="PTHR42724">
    <property type="entry name" value="TETRAACYLDISACCHARIDE 4'-KINASE"/>
    <property type="match status" value="1"/>
</dbReference>
<keyword evidence="14" id="KW-1133">Transmembrane helix</keyword>
<dbReference type="InterPro" id="IPR003758">
    <property type="entry name" value="LpxK"/>
</dbReference>
<evidence type="ECO:0000256" key="12">
    <source>
        <dbReference type="ARBA" id="ARBA00029757"/>
    </source>
</evidence>
<comment type="caution">
    <text evidence="13">Lacks conserved residue(s) required for the propagation of feature annotation.</text>
</comment>
<dbReference type="NCBIfam" id="TIGR00682">
    <property type="entry name" value="lpxK"/>
    <property type="match status" value="1"/>
</dbReference>
<dbReference type="EMBL" id="MFFM01000034">
    <property type="protein sequence ID" value="OGF11927.1"/>
    <property type="molecule type" value="Genomic_DNA"/>
</dbReference>
<name>A0A1F5RBY0_9BACT</name>
<dbReference type="GO" id="GO:0005524">
    <property type="term" value="F:ATP binding"/>
    <property type="evidence" value="ECO:0007669"/>
    <property type="project" value="UniProtKB-UniRule"/>
</dbReference>
<dbReference type="PROSITE" id="PS50206">
    <property type="entry name" value="RHODANESE_3"/>
    <property type="match status" value="1"/>
</dbReference>
<proteinExistence type="inferred from homology"/>
<evidence type="ECO:0000256" key="13">
    <source>
        <dbReference type="HAMAP-Rule" id="MF_00409"/>
    </source>
</evidence>
<reference evidence="16 17" key="1">
    <citation type="journal article" date="2016" name="Nat. Commun.">
        <title>Thousands of microbial genomes shed light on interconnected biogeochemical processes in an aquifer system.</title>
        <authorList>
            <person name="Anantharaman K."/>
            <person name="Brown C.T."/>
            <person name="Hug L.A."/>
            <person name="Sharon I."/>
            <person name="Castelle C.J."/>
            <person name="Probst A.J."/>
            <person name="Thomas B.C."/>
            <person name="Singh A."/>
            <person name="Wilkins M.J."/>
            <person name="Karaoz U."/>
            <person name="Brodie E.L."/>
            <person name="Williams K.H."/>
            <person name="Hubbard S.S."/>
            <person name="Banfield J.F."/>
        </authorList>
    </citation>
    <scope>NUCLEOTIDE SEQUENCE [LARGE SCALE GENOMIC DNA]</scope>
</reference>
<evidence type="ECO:0000313" key="17">
    <source>
        <dbReference type="Proteomes" id="UP000177230"/>
    </source>
</evidence>
<evidence type="ECO:0000256" key="10">
    <source>
        <dbReference type="ARBA" id="ARBA00022840"/>
    </source>
</evidence>
<evidence type="ECO:0000256" key="11">
    <source>
        <dbReference type="ARBA" id="ARBA00023098"/>
    </source>
</evidence>
<evidence type="ECO:0000256" key="8">
    <source>
        <dbReference type="ARBA" id="ARBA00022741"/>
    </source>
</evidence>
<comment type="catalytic activity">
    <reaction evidence="13">
        <text>a lipid A disaccharide + ATP = a lipid IVA + ADP + H(+)</text>
        <dbReference type="Rhea" id="RHEA:67840"/>
        <dbReference type="ChEBI" id="CHEBI:15378"/>
        <dbReference type="ChEBI" id="CHEBI:30616"/>
        <dbReference type="ChEBI" id="CHEBI:176343"/>
        <dbReference type="ChEBI" id="CHEBI:176425"/>
        <dbReference type="ChEBI" id="CHEBI:456216"/>
        <dbReference type="EC" id="2.7.1.130"/>
    </reaction>
</comment>
<evidence type="ECO:0000256" key="1">
    <source>
        <dbReference type="ARBA" id="ARBA00002274"/>
    </source>
</evidence>
<feature type="domain" description="Rhodanese" evidence="15">
    <location>
        <begin position="134"/>
        <end position="166"/>
    </location>
</feature>
<evidence type="ECO:0000256" key="9">
    <source>
        <dbReference type="ARBA" id="ARBA00022777"/>
    </source>
</evidence>
<dbReference type="InterPro" id="IPR027417">
    <property type="entry name" value="P-loop_NTPase"/>
</dbReference>
<keyword evidence="14" id="KW-0812">Transmembrane</keyword>
<evidence type="ECO:0000313" key="16">
    <source>
        <dbReference type="EMBL" id="OGF11927.1"/>
    </source>
</evidence>
<keyword evidence="10 13" id="KW-0067">ATP-binding</keyword>
<keyword evidence="7 13" id="KW-0808">Transferase</keyword>
<dbReference type="EC" id="2.7.1.130" evidence="3 13"/>
<evidence type="ECO:0000256" key="14">
    <source>
        <dbReference type="SAM" id="Phobius"/>
    </source>
</evidence>
<evidence type="ECO:0000256" key="5">
    <source>
        <dbReference type="ARBA" id="ARBA00022516"/>
    </source>
</evidence>
<feature type="transmembrane region" description="Helical" evidence="14">
    <location>
        <begin position="6"/>
        <end position="24"/>
    </location>
</feature>
<evidence type="ECO:0000256" key="7">
    <source>
        <dbReference type="ARBA" id="ARBA00022679"/>
    </source>
</evidence>
<evidence type="ECO:0000256" key="6">
    <source>
        <dbReference type="ARBA" id="ARBA00022556"/>
    </source>
</evidence>
<keyword evidence="11 13" id="KW-0443">Lipid metabolism</keyword>
<keyword evidence="5 13" id="KW-0444">Lipid biosynthesis</keyword>
<comment type="function">
    <text evidence="1 13">Transfers the gamma-phosphate of ATP to the 4'-position of a tetraacyldisaccharide 1-phosphate intermediate (termed DS-1-P) to form tetraacyldisaccharide 1,4'-bis-phosphate (lipid IVA).</text>
</comment>
<comment type="pathway">
    <text evidence="2 13">Glycolipid biosynthesis; lipid IV(A) biosynthesis; lipid IV(A) from (3R)-3-hydroxytetradecanoyl-[acyl-carrier-protein] and UDP-N-acetyl-alpha-D-glucosamine: step 6/6.</text>
</comment>
<keyword evidence="6 13" id="KW-0441">Lipid A biosynthesis</keyword>
<keyword evidence="14" id="KW-0472">Membrane</keyword>
<evidence type="ECO:0000256" key="2">
    <source>
        <dbReference type="ARBA" id="ARBA00004870"/>
    </source>
</evidence>
<dbReference type="PANTHER" id="PTHR42724:SF1">
    <property type="entry name" value="TETRAACYLDISACCHARIDE 4'-KINASE, MITOCHONDRIAL-RELATED"/>
    <property type="match status" value="1"/>
</dbReference>
<dbReference type="Proteomes" id="UP000177230">
    <property type="component" value="Unassembled WGS sequence"/>
</dbReference>
<dbReference type="GO" id="GO:0005886">
    <property type="term" value="C:plasma membrane"/>
    <property type="evidence" value="ECO:0007669"/>
    <property type="project" value="TreeGrafter"/>
</dbReference>
<dbReference type="SUPFAM" id="SSF52540">
    <property type="entry name" value="P-loop containing nucleoside triphosphate hydrolases"/>
    <property type="match status" value="1"/>
</dbReference>
<keyword evidence="8 13" id="KW-0547">Nucleotide-binding</keyword>
<dbReference type="GO" id="GO:0009029">
    <property type="term" value="F:lipid-A 4'-kinase activity"/>
    <property type="evidence" value="ECO:0007669"/>
    <property type="project" value="UniProtKB-UniRule"/>
</dbReference>
<dbReference type="AlphaFoldDB" id="A0A1F5RBY0"/>
<comment type="caution">
    <text evidence="16">The sequence shown here is derived from an EMBL/GenBank/DDBJ whole genome shotgun (WGS) entry which is preliminary data.</text>
</comment>
<evidence type="ECO:0000259" key="15">
    <source>
        <dbReference type="PROSITE" id="PS50206"/>
    </source>
</evidence>
<accession>A0A1F5RBY0</accession>
<evidence type="ECO:0000256" key="4">
    <source>
        <dbReference type="ARBA" id="ARBA00016436"/>
    </source>
</evidence>
<dbReference type="HAMAP" id="MF_00409">
    <property type="entry name" value="LpxK"/>
    <property type="match status" value="1"/>
</dbReference>
<dbReference type="UniPathway" id="UPA00359">
    <property type="reaction ID" value="UER00482"/>
</dbReference>
<keyword evidence="9 13" id="KW-0418">Kinase</keyword>
<organism evidence="16 17">
    <name type="scientific">Candidatus Edwardsbacteria bacterium GWF2_54_11</name>
    <dbReference type="NCBI Taxonomy" id="1817851"/>
    <lineage>
        <taxon>Bacteria</taxon>
        <taxon>Candidatus Edwardsiibacteriota</taxon>
    </lineage>
</organism>
<dbReference type="Pfam" id="PF02606">
    <property type="entry name" value="LpxK"/>
    <property type="match status" value="1"/>
</dbReference>
<gene>
    <name evidence="13" type="primary">lpxK</name>
    <name evidence="16" type="ORF">A2024_02745</name>
</gene>
<dbReference type="InterPro" id="IPR001763">
    <property type="entry name" value="Rhodanese-like_dom"/>
</dbReference>